<gene>
    <name evidence="1" type="primary">p47</name>
</gene>
<name>A0A0U1ZLB7_9HYME</name>
<sequence length="357" mass="40471">MMQSTAQSHTESSLEQDIVCLASHIMHVIDDNSVEPQARAIAQYMLHSRDMKLEYACELLARPGARNVVNKLLDCESEFMGPTPRALGIDVVAFMTAGKIQQSLDVKHYQKTKASNVDNCESASRMNATMSAQNKAPIIVDRIIPLIKTDLLYSDPKFIWIRYHAFDNRAIETELMNTLEVTVLTVEDTIYEVYFAKSTRVVFNKAKIEKIFETIERNGAGGIIFCSELKYFNYNSLLFLSNYVKFTYCYMLRRSTFDPKDFDEVQAMTIYLTYGLLFVKTSNLTSMPLETHGPLIAYTGERPSMALSKFKSDRVYVNEGTRAMQSMDRGSDIGARSNYVEIVSALRLDDACLSNIL</sequence>
<accession>A0A0U1ZLB7</accession>
<organism evidence="1">
    <name type="scientific">Venturia canescens</name>
    <dbReference type="NCBI Taxonomy" id="32260"/>
    <lineage>
        <taxon>Eukaryota</taxon>
        <taxon>Metazoa</taxon>
        <taxon>Ecdysozoa</taxon>
        <taxon>Arthropoda</taxon>
        <taxon>Hexapoda</taxon>
        <taxon>Insecta</taxon>
        <taxon>Pterygota</taxon>
        <taxon>Neoptera</taxon>
        <taxon>Endopterygota</taxon>
        <taxon>Hymenoptera</taxon>
        <taxon>Apocrita</taxon>
        <taxon>Ichneumonoidea</taxon>
        <taxon>Ichneumonidae</taxon>
        <taxon>Campopleginae</taxon>
        <taxon>Dusona group</taxon>
        <taxon>Venturia</taxon>
    </lineage>
</organism>
<evidence type="ECO:0000313" key="1">
    <source>
        <dbReference type="EMBL" id="AJZ73123.1"/>
    </source>
</evidence>
<dbReference type="OrthoDB" id="8143356at2759"/>
<dbReference type="EMBL" id="KP972597">
    <property type="protein sequence ID" value="AJZ73123.1"/>
    <property type="molecule type" value="Genomic_DNA"/>
</dbReference>
<dbReference type="AlphaFoldDB" id="A0A0U1ZLB7"/>
<reference evidence="1" key="1">
    <citation type="journal article" date="2015" name="Sci. Adv.">
        <title>Recurrent DNA virus domestication leading to different parasite virulence strategies.</title>
        <authorList>
            <person name="Pichon A."/>
            <person name="Bezier A."/>
            <person name="Urbach S."/>
            <person name="Aury J.M."/>
            <person name="Jouan V."/>
            <person name="Ravallec M."/>
            <person name="Guy J."/>
            <person name="Cousserans F."/>
            <person name="Theze J."/>
            <person name="Gauthier J."/>
            <person name="Demettre E."/>
            <person name="Schmieder S."/>
            <person name="Wurmser F."/>
            <person name="Sibut V."/>
            <person name="Poirie M."/>
            <person name="Colinet D."/>
            <person name="da Silva C."/>
            <person name="Couloux A."/>
            <person name="Barbe V."/>
            <person name="Drezen J.M."/>
            <person name="Volkoff A.N."/>
        </authorList>
    </citation>
    <scope>NUCLEOTIDE SEQUENCE</scope>
</reference>
<protein>
    <submittedName>
        <fullName evidence="1">P47</fullName>
    </submittedName>
</protein>
<proteinExistence type="predicted"/>